<dbReference type="Pfam" id="PF07893">
    <property type="entry name" value="DUF1668"/>
    <property type="match status" value="1"/>
</dbReference>
<dbReference type="Gramene" id="TraesLDM4B03G02269360.1">
    <property type="protein sequence ID" value="TraesLDM4B03G02269360.1.CDS1"/>
    <property type="gene ID" value="TraesLDM4B03G02269360"/>
</dbReference>
<evidence type="ECO:0000313" key="2">
    <source>
        <dbReference type="Proteomes" id="UP000019116"/>
    </source>
</evidence>
<dbReference type="RefSeq" id="XP_044368925.1">
    <property type="nucleotide sequence ID" value="XM_044512990.1"/>
</dbReference>
<dbReference type="Gramene" id="TraesPARA_EIv1.0_1333030.1">
    <property type="protein sequence ID" value="TraesPARA_EIv1.0_1333030.1.CDS1"/>
    <property type="gene ID" value="TraesPARA_EIv1.0_1333030"/>
</dbReference>
<name>A0A3B6INR1_WHEAT</name>
<dbReference type="Gramene" id="TraesWEE_scaffold_159519_01G000100.1">
    <property type="protein sequence ID" value="TraesWEE_scaffold_159519_01G000100.1"/>
    <property type="gene ID" value="TraesWEE_scaffold_159519_01G000100"/>
</dbReference>
<dbReference type="Gramene" id="TraesARI4B03G02305260.2">
    <property type="protein sequence ID" value="TraesARI4B03G02305260.2.CDS1"/>
    <property type="gene ID" value="TraesARI4B03G02305260"/>
</dbReference>
<dbReference type="Gramene" id="TraesCS4B03G0260700.1">
    <property type="protein sequence ID" value="TraesCS4B03G0260700.1.CDS1"/>
    <property type="gene ID" value="TraesCS4B03G0260700"/>
</dbReference>
<dbReference type="Proteomes" id="UP000019116">
    <property type="component" value="Chromosome 4B"/>
</dbReference>
<dbReference type="Gramene" id="TraesCAD_scaffold_006682_01G000100.1">
    <property type="protein sequence ID" value="TraesCAD_scaffold_006682_01G000100.1"/>
    <property type="gene ID" value="TraesCAD_scaffold_006682_01G000100"/>
</dbReference>
<reference evidence="1" key="2">
    <citation type="submission" date="2018-10" db="UniProtKB">
        <authorList>
            <consortium name="EnsemblPlants"/>
        </authorList>
    </citation>
    <scope>IDENTIFICATION</scope>
</reference>
<dbReference type="EnsemblPlants" id="TraesCS4B02G114400.1">
    <property type="protein sequence ID" value="TraesCS4B02G114400.1.cds1"/>
    <property type="gene ID" value="TraesCS4B02G114400"/>
</dbReference>
<keyword evidence="2" id="KW-1185">Reference proteome</keyword>
<dbReference type="Gramene" id="TraesCS4B02G114400.1">
    <property type="protein sequence ID" value="TraesCS4B02G114400.1.cds1"/>
    <property type="gene ID" value="TraesCS4B02G114400"/>
</dbReference>
<dbReference type="Gramene" id="TraesSYM4B03G02296140.2">
    <property type="protein sequence ID" value="TraesSYM4B03G02296140.2.CDS1"/>
    <property type="gene ID" value="TraesSYM4B03G02296140"/>
</dbReference>
<sequence>MTQFCTKLVQSWVIYFGTEGVAEINTMDSAADDSIKMKSAADANNKTKRSSPRMHSLRQLPKPIAKFDPSPSGLWINDGLEWFELLGPRRSESRVVNANVAGDTVLYDADEGIILNLPSLHEPKGTNPVCLSITHPDAEEDALYVMDRYPGRALARRNTGGPGMHSCFEVLECRPSSRFLDDSMKGWGWRPLPPPPFIYEHGYEPTRIMSYTVVGDGTTLCISSDRNGIGTYCFDTVRADDTHRLGWDYRDEWRHVGNWALPFYDKAEYVPEFKLWFGFSPPRPNHLCAVDLSTMDHGQPPIVHHVWEDLDQPEEEDWVPTHFRILNLGSGKFCVAKIISAGATGMKFSVLTGIEMVHDKDDQSLRMFKHKSKRYMFSTPDVIHWVI</sequence>
<organism evidence="1">
    <name type="scientific">Triticum aestivum</name>
    <name type="common">Wheat</name>
    <dbReference type="NCBI Taxonomy" id="4565"/>
    <lineage>
        <taxon>Eukaryota</taxon>
        <taxon>Viridiplantae</taxon>
        <taxon>Streptophyta</taxon>
        <taxon>Embryophyta</taxon>
        <taxon>Tracheophyta</taxon>
        <taxon>Spermatophyta</taxon>
        <taxon>Magnoliopsida</taxon>
        <taxon>Liliopsida</taxon>
        <taxon>Poales</taxon>
        <taxon>Poaceae</taxon>
        <taxon>BOP clade</taxon>
        <taxon>Pooideae</taxon>
        <taxon>Triticodae</taxon>
        <taxon>Triticeae</taxon>
        <taxon>Triticinae</taxon>
        <taxon>Triticum</taxon>
    </lineage>
</organism>
<dbReference type="KEGG" id="taes:123091464"/>
<dbReference type="GeneID" id="123091464"/>
<dbReference type="PANTHER" id="PTHR33085">
    <property type="entry name" value="OS12G0113100 PROTEIN-RELATED"/>
    <property type="match status" value="1"/>
</dbReference>
<dbReference type="Gramene" id="TraesNOR4B03G02286490.1">
    <property type="protein sequence ID" value="TraesNOR4B03G02286490.1.CDS1"/>
    <property type="gene ID" value="TraesNOR4B03G02286490"/>
</dbReference>
<dbReference type="Gramene" id="TraesJUL4B03G02289510.2">
    <property type="protein sequence ID" value="TraesJUL4B03G02289510.2.CDS1"/>
    <property type="gene ID" value="TraesJUL4B03G02289510"/>
</dbReference>
<dbReference type="Gramene" id="TraesMAC4B03G02268770.1">
    <property type="protein sequence ID" value="TraesMAC4B03G02268770.1.CDS1"/>
    <property type="gene ID" value="TraesMAC4B03G02268770"/>
</dbReference>
<dbReference type="Gramene" id="TraesSYM4B03G02296140.1">
    <property type="protein sequence ID" value="TraesSYM4B03G02296140.1.CDS1"/>
    <property type="gene ID" value="TraesSYM4B03G02296140"/>
</dbReference>
<dbReference type="InterPro" id="IPR012871">
    <property type="entry name" value="DUF1668_ORYSA"/>
</dbReference>
<dbReference type="OrthoDB" id="591320at2759"/>
<dbReference type="Gramene" id="TraesNOR4B03G02286490.2">
    <property type="protein sequence ID" value="TraesNOR4B03G02286490.2.CDS1"/>
    <property type="gene ID" value="TraesNOR4B03G02286490"/>
</dbReference>
<dbReference type="AlphaFoldDB" id="A0A3B6INR1"/>
<reference evidence="1" key="1">
    <citation type="submission" date="2018-08" db="EMBL/GenBank/DDBJ databases">
        <authorList>
            <person name="Rossello M."/>
        </authorList>
    </citation>
    <scope>NUCLEOTIDE SEQUENCE [LARGE SCALE GENOMIC DNA]</scope>
    <source>
        <strain evidence="1">cv. Chinese Spring</strain>
    </source>
</reference>
<dbReference type="Gramene" id="TraesMAC4B03G02268770.2">
    <property type="protein sequence ID" value="TraesMAC4B03G02268770.2.CDS1"/>
    <property type="gene ID" value="TraesMAC4B03G02268770"/>
</dbReference>
<evidence type="ECO:0008006" key="3">
    <source>
        <dbReference type="Google" id="ProtNLM"/>
    </source>
</evidence>
<accession>A0A3B6INR1</accession>
<dbReference type="Gramene" id="TraesJUL4B03G02289510.1">
    <property type="protein sequence ID" value="TraesJUL4B03G02289510.1.CDS1"/>
    <property type="gene ID" value="TraesJUL4B03G02289510"/>
</dbReference>
<dbReference type="Gramene" id="TraesROB_scaffold_050621_01G000100.1">
    <property type="protein sequence ID" value="TraesROB_scaffold_050621_01G000100.1"/>
    <property type="gene ID" value="TraesROB_scaffold_050621_01G000100"/>
</dbReference>
<proteinExistence type="predicted"/>
<dbReference type="PANTHER" id="PTHR33085:SF125">
    <property type="entry name" value="EXPRESSED PROTEIN"/>
    <property type="match status" value="1"/>
</dbReference>
<dbReference type="Gramene" id="TraesJAG4B03G02268850.1">
    <property type="protein sequence ID" value="TraesJAG4B03G02268850.1.CDS1"/>
    <property type="gene ID" value="TraesJAG4B03G02268850"/>
</dbReference>
<protein>
    <recommendedName>
        <fullName evidence="3">DUF1618 domain-containing protein</fullName>
    </recommendedName>
</protein>
<dbReference type="OMA" id="VCLSITH"/>
<gene>
    <name evidence="1" type="primary">LOC123091464</name>
</gene>
<dbReference type="Gramene" id="TraesCLE_scaffold_153259_01G000100.1">
    <property type="protein sequence ID" value="TraesCLE_scaffold_153259_01G000100.1"/>
    <property type="gene ID" value="TraesCLE_scaffold_153259_01G000100"/>
</dbReference>
<dbReference type="RefSeq" id="XP_044368926.1">
    <property type="nucleotide sequence ID" value="XM_044512991.1"/>
</dbReference>
<evidence type="ECO:0000313" key="1">
    <source>
        <dbReference type="EnsemblPlants" id="TraesCS4B02G114400.1.cds1"/>
    </source>
</evidence>
<dbReference type="Gramene" id="TraesARI4B03G02305260.1">
    <property type="protein sequence ID" value="TraesARI4B03G02305260.1.CDS1"/>
    <property type="gene ID" value="TraesARI4B03G02305260"/>
</dbReference>
<dbReference type="Gramene" id="TraesLDM4B03G02269360.2">
    <property type="protein sequence ID" value="TraesLDM4B03G02269360.2.CDS1"/>
    <property type="gene ID" value="TraesLDM4B03G02269360"/>
</dbReference>